<protein>
    <submittedName>
        <fullName evidence="2">EmrB/QacA subfamily drug resistance transporter</fullName>
    </submittedName>
</protein>
<comment type="caution">
    <text evidence="2">The sequence shown here is derived from an EMBL/GenBank/DDBJ whole genome shotgun (WGS) entry which is preliminary data.</text>
</comment>
<proteinExistence type="predicted"/>
<name>A0A3N6N1R7_9BURK</name>
<keyword evidence="1" id="KW-0472">Membrane</keyword>
<organism evidence="2 3">
    <name type="scientific">Paraburkholderia dinghuensis</name>
    <dbReference type="NCBI Taxonomy" id="2305225"/>
    <lineage>
        <taxon>Bacteria</taxon>
        <taxon>Pseudomonadati</taxon>
        <taxon>Pseudomonadota</taxon>
        <taxon>Betaproteobacteria</taxon>
        <taxon>Burkholderiales</taxon>
        <taxon>Burkholderiaceae</taxon>
        <taxon>Paraburkholderia</taxon>
    </lineage>
</organism>
<gene>
    <name evidence="2" type="ORF">D1Y85_02310</name>
</gene>
<dbReference type="OrthoDB" id="9103835at2"/>
<evidence type="ECO:0000256" key="1">
    <source>
        <dbReference type="SAM" id="Phobius"/>
    </source>
</evidence>
<dbReference type="Proteomes" id="UP000272778">
    <property type="component" value="Unassembled WGS sequence"/>
</dbReference>
<feature type="transmembrane region" description="Helical" evidence="1">
    <location>
        <begin position="29"/>
        <end position="49"/>
    </location>
</feature>
<dbReference type="AlphaFoldDB" id="A0A3N6N1R7"/>
<accession>A0A3N6N1R7</accession>
<sequence length="72" mass="7799">MDKIVSETLALILMFVAFPLTSKGATDDNILLLSIGFLCVIAGGVLPIITRFMDHSNDKVRDAGVEFDDRAS</sequence>
<reference evidence="2 3" key="1">
    <citation type="submission" date="2018-11" db="EMBL/GenBank/DDBJ databases">
        <title>Paraburkholderia sp. DHOA04, isolated from soil.</title>
        <authorList>
            <person name="Gao Z.-H."/>
            <person name="Qiu L.-H."/>
            <person name="Fu J.-C."/>
        </authorList>
    </citation>
    <scope>NUCLEOTIDE SEQUENCE [LARGE SCALE GENOMIC DNA]</scope>
    <source>
        <strain evidence="2 3">DHOA04</strain>
    </source>
</reference>
<keyword evidence="3" id="KW-1185">Reference proteome</keyword>
<evidence type="ECO:0000313" key="2">
    <source>
        <dbReference type="EMBL" id="RQH09989.1"/>
    </source>
</evidence>
<keyword evidence="1" id="KW-1133">Transmembrane helix</keyword>
<dbReference type="RefSeq" id="WP_124149386.1">
    <property type="nucleotide sequence ID" value="NZ_RQIS01000001.1"/>
</dbReference>
<keyword evidence="1" id="KW-0812">Transmembrane</keyword>
<evidence type="ECO:0000313" key="3">
    <source>
        <dbReference type="Proteomes" id="UP000272778"/>
    </source>
</evidence>
<dbReference type="EMBL" id="RQIS01000001">
    <property type="protein sequence ID" value="RQH09989.1"/>
    <property type="molecule type" value="Genomic_DNA"/>
</dbReference>